<proteinExistence type="predicted"/>
<dbReference type="EMBL" id="AVOT02004242">
    <property type="protein sequence ID" value="MBW0475807.1"/>
    <property type="molecule type" value="Genomic_DNA"/>
</dbReference>
<keyword evidence="3" id="KW-1185">Reference proteome</keyword>
<protein>
    <submittedName>
        <fullName evidence="2">Uncharacterized protein</fullName>
    </submittedName>
</protein>
<sequence>MEHGQHKLQPSPTLGRTWSKFQQDIYQRDTLQRLYGNHQSMESQQQVQNPGGEGDQDKGKSSHFPRYRRTNEPDRDYLDSFRLTRIRPTQLSGGFASFRNQKISGQESPFFTIPSSFQEKARIQREKKDYFQAQTERVEPNDPEAVGIYEKYTKARNSCKYF</sequence>
<dbReference type="Proteomes" id="UP000765509">
    <property type="component" value="Unassembled WGS sequence"/>
</dbReference>
<accession>A0A9Q3C2A2</accession>
<evidence type="ECO:0000313" key="2">
    <source>
        <dbReference type="EMBL" id="MBW0475807.1"/>
    </source>
</evidence>
<gene>
    <name evidence="2" type="ORF">O181_015522</name>
</gene>
<comment type="caution">
    <text evidence="2">The sequence shown here is derived from an EMBL/GenBank/DDBJ whole genome shotgun (WGS) entry which is preliminary data.</text>
</comment>
<feature type="compositionally biased region" description="Polar residues" evidence="1">
    <location>
        <begin position="8"/>
        <end position="25"/>
    </location>
</feature>
<feature type="region of interest" description="Disordered" evidence="1">
    <location>
        <begin position="1"/>
        <end position="77"/>
    </location>
</feature>
<evidence type="ECO:0000313" key="3">
    <source>
        <dbReference type="Proteomes" id="UP000765509"/>
    </source>
</evidence>
<name>A0A9Q3C2A2_9BASI</name>
<dbReference type="AlphaFoldDB" id="A0A9Q3C2A2"/>
<evidence type="ECO:0000256" key="1">
    <source>
        <dbReference type="SAM" id="MobiDB-lite"/>
    </source>
</evidence>
<organism evidence="2 3">
    <name type="scientific">Austropuccinia psidii MF-1</name>
    <dbReference type="NCBI Taxonomy" id="1389203"/>
    <lineage>
        <taxon>Eukaryota</taxon>
        <taxon>Fungi</taxon>
        <taxon>Dikarya</taxon>
        <taxon>Basidiomycota</taxon>
        <taxon>Pucciniomycotina</taxon>
        <taxon>Pucciniomycetes</taxon>
        <taxon>Pucciniales</taxon>
        <taxon>Sphaerophragmiaceae</taxon>
        <taxon>Austropuccinia</taxon>
    </lineage>
</organism>
<reference evidence="2" key="1">
    <citation type="submission" date="2021-03" db="EMBL/GenBank/DDBJ databases">
        <title>Draft genome sequence of rust myrtle Austropuccinia psidii MF-1, a brazilian biotype.</title>
        <authorList>
            <person name="Quecine M.C."/>
            <person name="Pachon D.M.R."/>
            <person name="Bonatelli M.L."/>
            <person name="Correr F.H."/>
            <person name="Franceschini L.M."/>
            <person name="Leite T.F."/>
            <person name="Margarido G.R.A."/>
            <person name="Almeida C.A."/>
            <person name="Ferrarezi J.A."/>
            <person name="Labate C.A."/>
        </authorList>
    </citation>
    <scope>NUCLEOTIDE SEQUENCE</scope>
    <source>
        <strain evidence="2">MF-1</strain>
    </source>
</reference>
<feature type="compositionally biased region" description="Polar residues" evidence="1">
    <location>
        <begin position="37"/>
        <end position="49"/>
    </location>
</feature>